<reference evidence="2" key="1">
    <citation type="submission" date="2021-01" db="EMBL/GenBank/DDBJ databases">
        <authorList>
            <consortium name="Genoscope - CEA"/>
            <person name="William W."/>
        </authorList>
    </citation>
    <scope>NUCLEOTIDE SEQUENCE</scope>
</reference>
<sequence length="605" mass="71796">MDQQLYECLMKMQSFFSNYQSQMEPLIESSLSELKKHCKNLGTWDSESPNIQLYFDKLQGLWNNFKQKKNISPQNLQWGQQQLKEIISKFNEIENYQSIDFRQENINLKNEVTILRIQLDCLQRKQQKEQTDNQHFQRAAEELKNKTQKIKQLQKEVYRLEEKLQENQKRHSEMIQNIKKNYSNKPFDVKQLEEENKKLKSMNLELEQEVYYLQNQLKGKDFLIQDTRELVKTKEEVEKLQIENQALEDKIQQLYDKLNLGKQNEIENQISNDDLKMKQLQTQLQKAVDENKIMEKRIDQLMQQNQKYIQKTLDSLGIRILADIKGVQSHFNVVMHLLENLTPFSAVLTVTDKVSSIILKFITYIRKEAEQFIPQNAIQLQELLRIELQNDNRANDFLFQIIDHLSKAIIKQDEQKSQIATIIQTQDSPIFNQFFFLQRVFPMELEIQQNEVPLINSIKHIRYFESNIQPGIEFSTYLQGLIKLEGQENIIDNNVGDFNFLIFPQYLIFNVCELSLQKADIKISSKFSSNCLNQNTQDFEYTLISIIHCSDVPNGLSTYSITLYKNNNWVQIQHDKAMSININELLTFKQPYNDKELLIYKRLKK</sequence>
<evidence type="ECO:0000256" key="1">
    <source>
        <dbReference type="SAM" id="Coils"/>
    </source>
</evidence>
<name>A0A8S1MDK3_9CILI</name>
<gene>
    <name evidence="2" type="ORF">PSON_ATCC_30995.1.T0380024</name>
</gene>
<evidence type="ECO:0000313" key="3">
    <source>
        <dbReference type="Proteomes" id="UP000692954"/>
    </source>
</evidence>
<evidence type="ECO:0000313" key="2">
    <source>
        <dbReference type="EMBL" id="CAD8078630.1"/>
    </source>
</evidence>
<dbReference type="EMBL" id="CAJJDN010000038">
    <property type="protein sequence ID" value="CAD8078630.1"/>
    <property type="molecule type" value="Genomic_DNA"/>
</dbReference>
<protein>
    <submittedName>
        <fullName evidence="2">Uncharacterized protein</fullName>
    </submittedName>
</protein>
<dbReference type="AlphaFoldDB" id="A0A8S1MDK3"/>
<dbReference type="OrthoDB" id="298776at2759"/>
<organism evidence="2 3">
    <name type="scientific">Paramecium sonneborni</name>
    <dbReference type="NCBI Taxonomy" id="65129"/>
    <lineage>
        <taxon>Eukaryota</taxon>
        <taxon>Sar</taxon>
        <taxon>Alveolata</taxon>
        <taxon>Ciliophora</taxon>
        <taxon>Intramacronucleata</taxon>
        <taxon>Oligohymenophorea</taxon>
        <taxon>Peniculida</taxon>
        <taxon>Parameciidae</taxon>
        <taxon>Paramecium</taxon>
    </lineage>
</organism>
<proteinExistence type="predicted"/>
<dbReference type="Proteomes" id="UP000692954">
    <property type="component" value="Unassembled WGS sequence"/>
</dbReference>
<keyword evidence="3" id="KW-1185">Reference proteome</keyword>
<comment type="caution">
    <text evidence="2">The sequence shown here is derived from an EMBL/GenBank/DDBJ whole genome shotgun (WGS) entry which is preliminary data.</text>
</comment>
<accession>A0A8S1MDK3</accession>
<feature type="coiled-coil region" evidence="1">
    <location>
        <begin position="105"/>
        <end position="311"/>
    </location>
</feature>
<keyword evidence="1" id="KW-0175">Coiled coil</keyword>